<keyword evidence="9" id="KW-1185">Reference proteome</keyword>
<dbReference type="InParanoid" id="A0A3Q3FDH6"/>
<evidence type="ECO:0000256" key="2">
    <source>
        <dbReference type="ARBA" id="ARBA00007566"/>
    </source>
</evidence>
<comment type="subcellular location">
    <subcellularLocation>
        <location evidence="1">Secreted</location>
    </subcellularLocation>
</comment>
<comment type="similarity">
    <text evidence="2">Belongs to the type II (or gamma) interferon family.</text>
</comment>
<dbReference type="GO" id="GO:0006955">
    <property type="term" value="P:immune response"/>
    <property type="evidence" value="ECO:0007669"/>
    <property type="project" value="InterPro"/>
</dbReference>
<dbReference type="GO" id="GO:0005133">
    <property type="term" value="F:type II interferon receptor binding"/>
    <property type="evidence" value="ECO:0007669"/>
    <property type="project" value="InterPro"/>
</dbReference>
<evidence type="ECO:0000256" key="7">
    <source>
        <dbReference type="SAM" id="SignalP"/>
    </source>
</evidence>
<protein>
    <submittedName>
        <fullName evidence="8">Interferon gamma 1-like</fullName>
    </submittedName>
</protein>
<name>A0A3Q3FDH6_9LABR</name>
<dbReference type="AlphaFoldDB" id="A0A3Q3FDH6"/>
<dbReference type="PANTHER" id="PTHR11419">
    <property type="entry name" value="INTERFERON GAMMA"/>
    <property type="match status" value="1"/>
</dbReference>
<reference evidence="8" key="2">
    <citation type="submission" date="2025-09" db="UniProtKB">
        <authorList>
            <consortium name="Ensembl"/>
        </authorList>
    </citation>
    <scope>IDENTIFICATION</scope>
</reference>
<dbReference type="InterPro" id="IPR009079">
    <property type="entry name" value="4_helix_cytokine-like_core"/>
</dbReference>
<keyword evidence="4" id="KW-0964">Secreted</keyword>
<feature type="coiled-coil region" evidence="6">
    <location>
        <begin position="105"/>
        <end position="132"/>
    </location>
</feature>
<dbReference type="Gene3D" id="1.20.1250.10">
    <property type="match status" value="1"/>
</dbReference>
<reference evidence="8" key="1">
    <citation type="submission" date="2025-08" db="UniProtKB">
        <authorList>
            <consortium name="Ensembl"/>
        </authorList>
    </citation>
    <scope>IDENTIFICATION</scope>
</reference>
<dbReference type="GO" id="GO:0005125">
    <property type="term" value="F:cytokine activity"/>
    <property type="evidence" value="ECO:0007669"/>
    <property type="project" value="UniProtKB-KW"/>
</dbReference>
<keyword evidence="5" id="KW-0325">Glycoprotein</keyword>
<dbReference type="Proteomes" id="UP000261660">
    <property type="component" value="Unplaced"/>
</dbReference>
<sequence length="182" mass="20487">MSSCCGSVCLLVLLGVVLAIGSPLHSNSEELKDHHESIANILNLKRPEISTRPLFNSVIHSINTSCQRKEELQLMNATLDVYMRIFSSVLKHSNNPQTPTLLDQFPQAESDLKNLQEKTEKMKTRLDNLSQLNHNKEDVLCKLNSIKVDDHEVQKRALAQFREVYRAASVIDRRCGPAHSSA</sequence>
<proteinExistence type="inferred from homology"/>
<accession>A0A3Q3FDH6</accession>
<dbReference type="OrthoDB" id="8957647at2759"/>
<evidence type="ECO:0000256" key="6">
    <source>
        <dbReference type="SAM" id="Coils"/>
    </source>
</evidence>
<dbReference type="PANTHER" id="PTHR11419:SF0">
    <property type="entry name" value="INTERFERON GAMMA"/>
    <property type="match status" value="1"/>
</dbReference>
<organism evidence="8 9">
    <name type="scientific">Labrus bergylta</name>
    <name type="common">ballan wrasse</name>
    <dbReference type="NCBI Taxonomy" id="56723"/>
    <lineage>
        <taxon>Eukaryota</taxon>
        <taxon>Metazoa</taxon>
        <taxon>Chordata</taxon>
        <taxon>Craniata</taxon>
        <taxon>Vertebrata</taxon>
        <taxon>Euteleostomi</taxon>
        <taxon>Actinopterygii</taxon>
        <taxon>Neopterygii</taxon>
        <taxon>Teleostei</taxon>
        <taxon>Neoteleostei</taxon>
        <taxon>Acanthomorphata</taxon>
        <taxon>Eupercaria</taxon>
        <taxon>Labriformes</taxon>
        <taxon>Labridae</taxon>
        <taxon>Labrus</taxon>
    </lineage>
</organism>
<dbReference type="RefSeq" id="XP_029131411.1">
    <property type="nucleotide sequence ID" value="XM_029275578.2"/>
</dbReference>
<dbReference type="GO" id="GO:0005615">
    <property type="term" value="C:extracellular space"/>
    <property type="evidence" value="ECO:0007669"/>
    <property type="project" value="UniProtKB-KW"/>
</dbReference>
<dbReference type="Ensembl" id="ENSLBET00000018265.1">
    <property type="protein sequence ID" value="ENSLBEP00000017293.1"/>
    <property type="gene ID" value="ENSLBEG00000013330.1"/>
</dbReference>
<feature type="signal peptide" evidence="7">
    <location>
        <begin position="1"/>
        <end position="19"/>
    </location>
</feature>
<keyword evidence="6" id="KW-0175">Coiled coil</keyword>
<evidence type="ECO:0000256" key="4">
    <source>
        <dbReference type="ARBA" id="ARBA00022525"/>
    </source>
</evidence>
<evidence type="ECO:0000313" key="8">
    <source>
        <dbReference type="Ensembl" id="ENSLBEP00000017293.1"/>
    </source>
</evidence>
<feature type="chain" id="PRO_5018715747" evidence="7">
    <location>
        <begin position="20"/>
        <end position="182"/>
    </location>
</feature>
<evidence type="ECO:0000313" key="9">
    <source>
        <dbReference type="Proteomes" id="UP000261660"/>
    </source>
</evidence>
<dbReference type="GeneTree" id="ENSGT00940000176985"/>
<dbReference type="SUPFAM" id="SSF47266">
    <property type="entry name" value="4-helical cytokines"/>
    <property type="match status" value="1"/>
</dbReference>
<dbReference type="GeneID" id="114917777"/>
<evidence type="ECO:0000256" key="5">
    <source>
        <dbReference type="ARBA" id="ARBA00023180"/>
    </source>
</evidence>
<keyword evidence="7" id="KW-0732">Signal</keyword>
<dbReference type="InterPro" id="IPR002069">
    <property type="entry name" value="Interferon_gamma"/>
</dbReference>
<evidence type="ECO:0000256" key="1">
    <source>
        <dbReference type="ARBA" id="ARBA00004613"/>
    </source>
</evidence>
<keyword evidence="3" id="KW-0202">Cytokine</keyword>
<evidence type="ECO:0000256" key="3">
    <source>
        <dbReference type="ARBA" id="ARBA00022514"/>
    </source>
</evidence>